<dbReference type="EMBL" id="JAATIP010000014">
    <property type="protein sequence ID" value="KAF4393388.1"/>
    <property type="molecule type" value="Genomic_DNA"/>
</dbReference>
<gene>
    <name evidence="1" type="ORF">F8388_023192</name>
</gene>
<proteinExistence type="predicted"/>
<dbReference type="AlphaFoldDB" id="A0A7J6HFB6"/>
<reference evidence="1 2" key="1">
    <citation type="journal article" date="2020" name="bioRxiv">
        <title>Sequence and annotation of 42 cannabis genomes reveals extensive copy number variation in cannabinoid synthesis and pathogen resistance genes.</title>
        <authorList>
            <person name="Mckernan K.J."/>
            <person name="Helbert Y."/>
            <person name="Kane L.T."/>
            <person name="Ebling H."/>
            <person name="Zhang L."/>
            <person name="Liu B."/>
            <person name="Eaton Z."/>
            <person name="Mclaughlin S."/>
            <person name="Kingan S."/>
            <person name="Baybayan P."/>
            <person name="Concepcion G."/>
            <person name="Jordan M."/>
            <person name="Riva A."/>
            <person name="Barbazuk W."/>
            <person name="Harkins T."/>
        </authorList>
    </citation>
    <scope>NUCLEOTIDE SEQUENCE [LARGE SCALE GENOMIC DNA]</scope>
    <source>
        <strain evidence="2">cv. Jamaican Lion 4</strain>
        <tissue evidence="1">Leaf</tissue>
    </source>
</reference>
<name>A0A7J6HFB6_CANSA</name>
<comment type="caution">
    <text evidence="1">The sequence shown here is derived from an EMBL/GenBank/DDBJ whole genome shotgun (WGS) entry which is preliminary data.</text>
</comment>
<evidence type="ECO:0000313" key="1">
    <source>
        <dbReference type="EMBL" id="KAF4393388.1"/>
    </source>
</evidence>
<evidence type="ECO:0000313" key="2">
    <source>
        <dbReference type="Proteomes" id="UP000525078"/>
    </source>
</evidence>
<protein>
    <submittedName>
        <fullName evidence="1">Uncharacterized protein</fullName>
    </submittedName>
</protein>
<accession>A0A7J6HFB6</accession>
<organism evidence="1 2">
    <name type="scientific">Cannabis sativa</name>
    <name type="common">Hemp</name>
    <name type="synonym">Marijuana</name>
    <dbReference type="NCBI Taxonomy" id="3483"/>
    <lineage>
        <taxon>Eukaryota</taxon>
        <taxon>Viridiplantae</taxon>
        <taxon>Streptophyta</taxon>
        <taxon>Embryophyta</taxon>
        <taxon>Tracheophyta</taxon>
        <taxon>Spermatophyta</taxon>
        <taxon>Magnoliopsida</taxon>
        <taxon>eudicotyledons</taxon>
        <taxon>Gunneridae</taxon>
        <taxon>Pentapetalae</taxon>
        <taxon>rosids</taxon>
        <taxon>fabids</taxon>
        <taxon>Rosales</taxon>
        <taxon>Cannabaceae</taxon>
        <taxon>Cannabis</taxon>
    </lineage>
</organism>
<sequence length="155" mass="16924">MAEVADVDRAIKESNHRACTQQHPSKLLFDLLPNSIAHELENDHLVNGSESNSPILLTPKGQEEVEAFLKCYKSINETMRASISSFSASASSSSSSSSSFSSSCSASGQITKLHKLDLSAKPRHANLIIKRTIMRFSSASYLLFSFLLKQSDVTT</sequence>
<dbReference type="Proteomes" id="UP000525078">
    <property type="component" value="Unassembled WGS sequence"/>
</dbReference>